<dbReference type="Gene3D" id="3.40.50.1820">
    <property type="entry name" value="alpha/beta hydrolase"/>
    <property type="match status" value="1"/>
</dbReference>
<dbReference type="EMBL" id="FMUS01000031">
    <property type="protein sequence ID" value="SCZ04005.1"/>
    <property type="molecule type" value="Genomic_DNA"/>
</dbReference>
<evidence type="ECO:0000259" key="1">
    <source>
        <dbReference type="Pfam" id="PF12146"/>
    </source>
</evidence>
<dbReference type="PANTHER" id="PTHR42886:SF29">
    <property type="entry name" value="PUMMELIG, ISOFORM A"/>
    <property type="match status" value="1"/>
</dbReference>
<dbReference type="OrthoDB" id="1643507at2"/>
<gene>
    <name evidence="2" type="ORF">SAMN03080606_03772</name>
</gene>
<evidence type="ECO:0000313" key="3">
    <source>
        <dbReference type="Proteomes" id="UP000198636"/>
    </source>
</evidence>
<dbReference type="Pfam" id="PF12146">
    <property type="entry name" value="Hydrolase_4"/>
    <property type="match status" value="1"/>
</dbReference>
<evidence type="ECO:0000313" key="2">
    <source>
        <dbReference type="EMBL" id="SCZ04005.1"/>
    </source>
</evidence>
<sequence length="243" mass="28032">MYFAEYGSRGNPTVVLLHPAGLVDAYVDLYDLSEDYHLVIPHMYGSGREVSKCYNYNEIEAEIIKIIKGLNREKVILIGHSLGACLCVTLLCKIPEFIEKAFISSPWVVPSHEVNRKWAKGISKISGLIKTKMVAWLILKLLKYPQKQQDFFMETWPKMLKENIPRWYSQVPLQSNCICIANNRVPITLVYAEKDIKSMRDSVSWIKEIRSDCKVKYLAGMGHDNPITNKDTFRKNIEEFLKI</sequence>
<dbReference type="AlphaFoldDB" id="A0A1G5KTS2"/>
<dbReference type="STRING" id="1120976.SAMN03080606_03772"/>
<proteinExistence type="predicted"/>
<dbReference type="PANTHER" id="PTHR42886">
    <property type="entry name" value="RE40534P-RELATED"/>
    <property type="match status" value="1"/>
</dbReference>
<dbReference type="InterPro" id="IPR022742">
    <property type="entry name" value="Hydrolase_4"/>
</dbReference>
<dbReference type="SUPFAM" id="SSF53474">
    <property type="entry name" value="alpha/beta-Hydrolases"/>
    <property type="match status" value="1"/>
</dbReference>
<accession>A0A1G5KTS2</accession>
<dbReference type="RefSeq" id="WP_091546738.1">
    <property type="nucleotide sequence ID" value="NZ_FMUS01000031.1"/>
</dbReference>
<name>A0A1G5KTS2_9FIRM</name>
<dbReference type="InterPro" id="IPR029058">
    <property type="entry name" value="AB_hydrolase_fold"/>
</dbReference>
<dbReference type="Proteomes" id="UP000198636">
    <property type="component" value="Unassembled WGS sequence"/>
</dbReference>
<feature type="domain" description="Serine aminopeptidase S33" evidence="1">
    <location>
        <begin position="65"/>
        <end position="224"/>
    </location>
</feature>
<organism evidence="2 3">
    <name type="scientific">Alkaliphilus peptidifermentans DSM 18978</name>
    <dbReference type="NCBI Taxonomy" id="1120976"/>
    <lineage>
        <taxon>Bacteria</taxon>
        <taxon>Bacillati</taxon>
        <taxon>Bacillota</taxon>
        <taxon>Clostridia</taxon>
        <taxon>Peptostreptococcales</taxon>
        <taxon>Natronincolaceae</taxon>
        <taxon>Alkaliphilus</taxon>
    </lineage>
</organism>
<reference evidence="2 3" key="1">
    <citation type="submission" date="2016-10" db="EMBL/GenBank/DDBJ databases">
        <authorList>
            <person name="de Groot N.N."/>
        </authorList>
    </citation>
    <scope>NUCLEOTIDE SEQUENCE [LARGE SCALE GENOMIC DNA]</scope>
    <source>
        <strain evidence="2 3">DSM 18978</strain>
    </source>
</reference>
<keyword evidence="3" id="KW-1185">Reference proteome</keyword>
<protein>
    <submittedName>
        <fullName evidence="2">Pimeloyl-ACP methyl ester carboxylesterase</fullName>
    </submittedName>
</protein>